<dbReference type="EMBL" id="CAXAMN010023840">
    <property type="protein sequence ID" value="CAK9081409.1"/>
    <property type="molecule type" value="Genomic_DNA"/>
</dbReference>
<dbReference type="Gene3D" id="2.40.50.140">
    <property type="entry name" value="Nucleic acid-binding proteins"/>
    <property type="match status" value="1"/>
</dbReference>
<dbReference type="SUPFAM" id="SSF53335">
    <property type="entry name" value="S-adenosyl-L-methionine-dependent methyltransferases"/>
    <property type="match status" value="1"/>
</dbReference>
<dbReference type="PANTHER" id="PTHR13369">
    <property type="match status" value="1"/>
</dbReference>
<organism evidence="2 3">
    <name type="scientific">Durusdinium trenchii</name>
    <dbReference type="NCBI Taxonomy" id="1381693"/>
    <lineage>
        <taxon>Eukaryota</taxon>
        <taxon>Sar</taxon>
        <taxon>Alveolata</taxon>
        <taxon>Dinophyceae</taxon>
        <taxon>Suessiales</taxon>
        <taxon>Symbiodiniaceae</taxon>
        <taxon>Durusdinium</taxon>
    </lineage>
</organism>
<dbReference type="PANTHER" id="PTHR13369:SF0">
    <property type="entry name" value="GLUTATHIONE S-TRANSFERASE C-TERMINAL DOMAIN-CONTAINING PROTEIN"/>
    <property type="match status" value="1"/>
</dbReference>
<keyword evidence="3" id="KW-1185">Reference proteome</keyword>
<protein>
    <recommendedName>
        <fullName evidence="1">Methyltransferase domain-containing protein</fullName>
    </recommendedName>
</protein>
<gene>
    <name evidence="2" type="ORF">CCMP2556_LOCUS39837</name>
</gene>
<evidence type="ECO:0000313" key="2">
    <source>
        <dbReference type="EMBL" id="CAK9081409.1"/>
    </source>
</evidence>
<reference evidence="2 3" key="1">
    <citation type="submission" date="2024-02" db="EMBL/GenBank/DDBJ databases">
        <authorList>
            <person name="Chen Y."/>
            <person name="Shah S."/>
            <person name="Dougan E. K."/>
            <person name="Thang M."/>
            <person name="Chan C."/>
        </authorList>
    </citation>
    <scope>NUCLEOTIDE SEQUENCE [LARGE SCALE GENOMIC DNA]</scope>
</reference>
<dbReference type="CDD" id="cd02440">
    <property type="entry name" value="AdoMet_MTases"/>
    <property type="match status" value="1"/>
</dbReference>
<dbReference type="Proteomes" id="UP001642484">
    <property type="component" value="Unassembled WGS sequence"/>
</dbReference>
<dbReference type="InterPro" id="IPR029063">
    <property type="entry name" value="SAM-dependent_MTases_sf"/>
</dbReference>
<accession>A0ABP0Q2K2</accession>
<comment type="caution">
    <text evidence="2">The sequence shown here is derived from an EMBL/GenBank/DDBJ whole genome shotgun (WGS) entry which is preliminary data.</text>
</comment>
<evidence type="ECO:0000313" key="3">
    <source>
        <dbReference type="Proteomes" id="UP001642484"/>
    </source>
</evidence>
<name>A0ABP0Q2K2_9DINO</name>
<sequence>MLDAALAEQLLSKLSEGEVDYASGISCQGVVVRRRRHESATFLMVDVGTFQVQIVLTVPRDGAACLSQLPVGLGCSVWCEGCPGCDRAGSLSIYATELQLLKIPPDVKQITKVVEAVAISVLPEDVGSRLLCCSSDRLLHLKQLHQKDKGDPEYKRELRQLVFLMTGGMEVDGQISAPPSARQRKAKVSKVDMQFLDCMEESLKNLYEVVSDSWTPQSDVPDIPSLSADLPDASSARGALSRSEYFHGKKWPQIWWFLGRLSACRRRCNFSHVLDVGGGRGDLAIHIASTFDGVKVTVVDSNESSLKVGQAAASKRHIDIRFCNMDFATAAEQLPADIDFVVALHACGGLSDAALNFASCRQIPFMVCPCCHLKHEGLEPRDGWSSLCDFGVLGKVVENEKNQCPARAIEDSQSTTQGTEITKRETTETGSQILRRLAEIDRRDVSWRALNLIATLRLWATNRKCQQRITCKLAAFSQEYSFRNLVLIGERI</sequence>
<dbReference type="InterPro" id="IPR012340">
    <property type="entry name" value="NA-bd_OB-fold"/>
</dbReference>
<dbReference type="Pfam" id="PF13679">
    <property type="entry name" value="Methyltransf_32"/>
    <property type="match status" value="1"/>
</dbReference>
<feature type="domain" description="Methyltransferase" evidence="1">
    <location>
        <begin position="266"/>
        <end position="372"/>
    </location>
</feature>
<evidence type="ECO:0000259" key="1">
    <source>
        <dbReference type="Pfam" id="PF13679"/>
    </source>
</evidence>
<proteinExistence type="predicted"/>
<dbReference type="Gene3D" id="3.40.50.150">
    <property type="entry name" value="Vaccinia Virus protein VP39"/>
    <property type="match status" value="1"/>
</dbReference>
<dbReference type="InterPro" id="IPR025714">
    <property type="entry name" value="Methyltranfer_dom"/>
</dbReference>